<dbReference type="EMBL" id="QWGA01000007">
    <property type="protein sequence ID" value="RIJ29025.1"/>
    <property type="molecule type" value="Genomic_DNA"/>
</dbReference>
<evidence type="ECO:0000256" key="10">
    <source>
        <dbReference type="ARBA" id="ARBA00048743"/>
    </source>
</evidence>
<keyword evidence="5 12" id="KW-0545">Nucleotide biosynthesis</keyword>
<dbReference type="InterPro" id="IPR018095">
    <property type="entry name" value="Thymidylate_kin_CS"/>
</dbReference>
<keyword evidence="6 12" id="KW-0547">Nucleotide-binding</keyword>
<comment type="similarity">
    <text evidence="1 12">Belongs to the thymidylate kinase family.</text>
</comment>
<dbReference type="InterPro" id="IPR039430">
    <property type="entry name" value="Thymidylate_kin-like_dom"/>
</dbReference>
<gene>
    <name evidence="12 14" type="primary">tmk</name>
    <name evidence="14" type="ORF">D1222_11720</name>
</gene>
<evidence type="ECO:0000256" key="7">
    <source>
        <dbReference type="ARBA" id="ARBA00022777"/>
    </source>
</evidence>
<evidence type="ECO:0000256" key="12">
    <source>
        <dbReference type="HAMAP-Rule" id="MF_00165"/>
    </source>
</evidence>
<comment type="function">
    <text evidence="11 12">Phosphorylation of dTMP to form dTDP in both de novo and salvage pathways of dTTP synthesis.</text>
</comment>
<evidence type="ECO:0000313" key="15">
    <source>
        <dbReference type="Proteomes" id="UP000265845"/>
    </source>
</evidence>
<proteinExistence type="inferred from homology"/>
<evidence type="ECO:0000256" key="9">
    <source>
        <dbReference type="ARBA" id="ARBA00029962"/>
    </source>
</evidence>
<dbReference type="Proteomes" id="UP000265845">
    <property type="component" value="Unassembled WGS sequence"/>
</dbReference>
<dbReference type="PROSITE" id="PS01331">
    <property type="entry name" value="THYMIDYLATE_KINASE"/>
    <property type="match status" value="1"/>
</dbReference>
<keyword evidence="8 12" id="KW-0067">ATP-binding</keyword>
<dbReference type="GO" id="GO:0004798">
    <property type="term" value="F:dTMP kinase activity"/>
    <property type="evidence" value="ECO:0007669"/>
    <property type="project" value="UniProtKB-UniRule"/>
</dbReference>
<dbReference type="NCBIfam" id="TIGR00041">
    <property type="entry name" value="DTMP_kinase"/>
    <property type="match status" value="1"/>
</dbReference>
<keyword evidence="4 12" id="KW-0808">Transferase</keyword>
<dbReference type="RefSeq" id="WP_119454441.1">
    <property type="nucleotide sequence ID" value="NZ_QWGA01000007.1"/>
</dbReference>
<name>A0A399RGQ4_9PROT</name>
<keyword evidence="15" id="KW-1185">Reference proteome</keyword>
<dbReference type="Gene3D" id="3.40.50.300">
    <property type="entry name" value="P-loop containing nucleotide triphosphate hydrolases"/>
    <property type="match status" value="1"/>
</dbReference>
<evidence type="ECO:0000313" key="14">
    <source>
        <dbReference type="EMBL" id="RIJ29025.1"/>
    </source>
</evidence>
<dbReference type="HAMAP" id="MF_00165">
    <property type="entry name" value="Thymidylate_kinase"/>
    <property type="match status" value="1"/>
</dbReference>
<dbReference type="FunFam" id="3.40.50.300:FF:000225">
    <property type="entry name" value="Thymidylate kinase"/>
    <property type="match status" value="1"/>
</dbReference>
<evidence type="ECO:0000256" key="2">
    <source>
        <dbReference type="ARBA" id="ARBA00012980"/>
    </source>
</evidence>
<dbReference type="GO" id="GO:0006227">
    <property type="term" value="P:dUDP biosynthetic process"/>
    <property type="evidence" value="ECO:0007669"/>
    <property type="project" value="TreeGrafter"/>
</dbReference>
<dbReference type="GO" id="GO:0005524">
    <property type="term" value="F:ATP binding"/>
    <property type="evidence" value="ECO:0007669"/>
    <property type="project" value="UniProtKB-UniRule"/>
</dbReference>
<reference evidence="14 15" key="1">
    <citation type="submission" date="2018-08" db="EMBL/GenBank/DDBJ databases">
        <title>Henriciella mobilis sp. nov., isolated from seawater.</title>
        <authorList>
            <person name="Cheng H."/>
            <person name="Wu Y.-H."/>
            <person name="Xu X.-W."/>
            <person name="Guo L.-L."/>
        </authorList>
    </citation>
    <scope>NUCLEOTIDE SEQUENCE [LARGE SCALE GENOMIC DNA]</scope>
    <source>
        <strain evidence="14 15">CCUG67844</strain>
    </source>
</reference>
<evidence type="ECO:0000256" key="11">
    <source>
        <dbReference type="ARBA" id="ARBA00057735"/>
    </source>
</evidence>
<dbReference type="PANTHER" id="PTHR10344:SF4">
    <property type="entry name" value="UMP-CMP KINASE 2, MITOCHONDRIAL"/>
    <property type="match status" value="1"/>
</dbReference>
<dbReference type="Pfam" id="PF02223">
    <property type="entry name" value="Thymidylate_kin"/>
    <property type="match status" value="1"/>
</dbReference>
<evidence type="ECO:0000256" key="4">
    <source>
        <dbReference type="ARBA" id="ARBA00022679"/>
    </source>
</evidence>
<evidence type="ECO:0000256" key="8">
    <source>
        <dbReference type="ARBA" id="ARBA00022840"/>
    </source>
</evidence>
<dbReference type="PANTHER" id="PTHR10344">
    <property type="entry name" value="THYMIDYLATE KINASE"/>
    <property type="match status" value="1"/>
</dbReference>
<dbReference type="InterPro" id="IPR027417">
    <property type="entry name" value="P-loop_NTPase"/>
</dbReference>
<dbReference type="SUPFAM" id="SSF52540">
    <property type="entry name" value="P-loop containing nucleoside triphosphate hydrolases"/>
    <property type="match status" value="1"/>
</dbReference>
<dbReference type="AlphaFoldDB" id="A0A399RGQ4"/>
<dbReference type="CDD" id="cd01672">
    <property type="entry name" value="TMPK"/>
    <property type="match status" value="1"/>
</dbReference>
<sequence>MSRRGRFITIEGGEGTGKSTLIAGLETHFLESGQPVTVTREPGGTPLAETLRGLVLSPPSDTRWSAMSEALLVYAARRDHLEKLIQPALAGGQNVICDRFADSTRVYQRLGGLAPAVIEMLDDLVVGELQPDLTLVLDGPVEELMARRKARGGSDVFEAMPLDFHKDVRQGFLDLAAAHPDRCKVIDATQPEAAVLSDALKAIEDAS</sequence>
<dbReference type="GO" id="GO:0005829">
    <property type="term" value="C:cytosol"/>
    <property type="evidence" value="ECO:0007669"/>
    <property type="project" value="TreeGrafter"/>
</dbReference>
<keyword evidence="7 12" id="KW-0418">Kinase</keyword>
<evidence type="ECO:0000259" key="13">
    <source>
        <dbReference type="Pfam" id="PF02223"/>
    </source>
</evidence>
<comment type="catalytic activity">
    <reaction evidence="10 12">
        <text>dTMP + ATP = dTDP + ADP</text>
        <dbReference type="Rhea" id="RHEA:13517"/>
        <dbReference type="ChEBI" id="CHEBI:30616"/>
        <dbReference type="ChEBI" id="CHEBI:58369"/>
        <dbReference type="ChEBI" id="CHEBI:63528"/>
        <dbReference type="ChEBI" id="CHEBI:456216"/>
        <dbReference type="EC" id="2.7.4.9"/>
    </reaction>
</comment>
<dbReference type="OrthoDB" id="9774907at2"/>
<dbReference type="EC" id="2.7.4.9" evidence="2 12"/>
<evidence type="ECO:0000256" key="6">
    <source>
        <dbReference type="ARBA" id="ARBA00022741"/>
    </source>
</evidence>
<feature type="binding site" evidence="12">
    <location>
        <begin position="12"/>
        <end position="19"/>
    </location>
    <ligand>
        <name>ATP</name>
        <dbReference type="ChEBI" id="CHEBI:30616"/>
    </ligand>
</feature>
<feature type="domain" description="Thymidylate kinase-like" evidence="13">
    <location>
        <begin position="10"/>
        <end position="196"/>
    </location>
</feature>
<evidence type="ECO:0000256" key="1">
    <source>
        <dbReference type="ARBA" id="ARBA00009776"/>
    </source>
</evidence>
<organism evidence="14 15">
    <name type="scientific">Henriciella algicola</name>
    <dbReference type="NCBI Taxonomy" id="1608422"/>
    <lineage>
        <taxon>Bacteria</taxon>
        <taxon>Pseudomonadati</taxon>
        <taxon>Pseudomonadota</taxon>
        <taxon>Alphaproteobacteria</taxon>
        <taxon>Hyphomonadales</taxon>
        <taxon>Hyphomonadaceae</taxon>
        <taxon>Henriciella</taxon>
    </lineage>
</organism>
<comment type="caution">
    <text evidence="14">The sequence shown here is derived from an EMBL/GenBank/DDBJ whole genome shotgun (WGS) entry which is preliminary data.</text>
</comment>
<evidence type="ECO:0000256" key="5">
    <source>
        <dbReference type="ARBA" id="ARBA00022727"/>
    </source>
</evidence>
<protein>
    <recommendedName>
        <fullName evidence="3 12">Thymidylate kinase</fullName>
        <ecNumber evidence="2 12">2.7.4.9</ecNumber>
    </recommendedName>
    <alternativeName>
        <fullName evidence="9 12">dTMP kinase</fullName>
    </alternativeName>
</protein>
<dbReference type="InterPro" id="IPR018094">
    <property type="entry name" value="Thymidylate_kinase"/>
</dbReference>
<dbReference type="GO" id="GO:0006233">
    <property type="term" value="P:dTDP biosynthetic process"/>
    <property type="evidence" value="ECO:0007669"/>
    <property type="project" value="InterPro"/>
</dbReference>
<dbReference type="GO" id="GO:0006235">
    <property type="term" value="P:dTTP biosynthetic process"/>
    <property type="evidence" value="ECO:0007669"/>
    <property type="project" value="UniProtKB-UniRule"/>
</dbReference>
<evidence type="ECO:0000256" key="3">
    <source>
        <dbReference type="ARBA" id="ARBA00017144"/>
    </source>
</evidence>
<accession>A0A399RGQ4</accession>